<comment type="caution">
    <text evidence="2">The sequence shown here is derived from an EMBL/GenBank/DDBJ whole genome shotgun (WGS) entry which is preliminary data.</text>
</comment>
<dbReference type="Pfam" id="PF14300">
    <property type="entry name" value="DMP19"/>
    <property type="match status" value="1"/>
</dbReference>
<reference evidence="3" key="1">
    <citation type="journal article" date="2019" name="Int. J. Syst. Evol. Microbiol.">
        <title>The Global Catalogue of Microorganisms (GCM) 10K type strain sequencing project: providing services to taxonomists for standard genome sequencing and annotation.</title>
        <authorList>
            <consortium name="The Broad Institute Genomics Platform"/>
            <consortium name="The Broad Institute Genome Sequencing Center for Infectious Disease"/>
            <person name="Wu L."/>
            <person name="Ma J."/>
        </authorList>
    </citation>
    <scope>NUCLEOTIDE SEQUENCE [LARGE SCALE GENOMIC DNA]</scope>
    <source>
        <strain evidence="3">CCUG 57942</strain>
    </source>
</reference>
<organism evidence="2 3">
    <name type="scientific">Rubritalea tangerina</name>
    <dbReference type="NCBI Taxonomy" id="430798"/>
    <lineage>
        <taxon>Bacteria</taxon>
        <taxon>Pseudomonadati</taxon>
        <taxon>Verrucomicrobiota</taxon>
        <taxon>Verrucomicrobiia</taxon>
        <taxon>Verrucomicrobiales</taxon>
        <taxon>Rubritaleaceae</taxon>
        <taxon>Rubritalea</taxon>
    </lineage>
</organism>
<dbReference type="Gene3D" id="1.20.1420.60">
    <property type="match status" value="1"/>
</dbReference>
<dbReference type="InterPro" id="IPR025402">
    <property type="entry name" value="DMP19_C"/>
</dbReference>
<protein>
    <submittedName>
        <fullName evidence="2">DUF4375 domain-containing protein</fullName>
    </submittedName>
</protein>
<dbReference type="RefSeq" id="WP_377177930.1">
    <property type="nucleotide sequence ID" value="NZ_JBHUJB010000035.1"/>
</dbReference>
<dbReference type="EMBL" id="JBHUJB010000035">
    <property type="protein sequence ID" value="MFD2158880.1"/>
    <property type="molecule type" value="Genomic_DNA"/>
</dbReference>
<keyword evidence="3" id="KW-1185">Reference proteome</keyword>
<evidence type="ECO:0000259" key="1">
    <source>
        <dbReference type="Pfam" id="PF14300"/>
    </source>
</evidence>
<proteinExistence type="predicted"/>
<gene>
    <name evidence="2" type="ORF">ACFSW8_08230</name>
</gene>
<evidence type="ECO:0000313" key="3">
    <source>
        <dbReference type="Proteomes" id="UP001597389"/>
    </source>
</evidence>
<evidence type="ECO:0000313" key="2">
    <source>
        <dbReference type="EMBL" id="MFD2158880.1"/>
    </source>
</evidence>
<dbReference type="Proteomes" id="UP001597389">
    <property type="component" value="Unassembled WGS sequence"/>
</dbReference>
<sequence>MIEEIEFTLSPTGDEPRRHERYLPSNEIDGLLQAFPSLHSYPRTPAGYITYKGDYKSDLSVSVLKYFSGIGRSPHFGNERLKRKPLSFPVTGTRFFTTAEMEGAAYYKVDSDLELSSMDHATIQKVSQLVLEAKKLPSKPLIGKVAGRSQRIICNEAMVDLLKEKHFNGLSLSPVALNGSTTYKIFQIESSVLCGPLKNNLVDGVGQITSDHLSLKSLHISDKFYPPLLQYEHSELERLQGADLVFTMESLGEVPHALEEYSDIYKFQHLLCSKRFRDWAVSESLPLTFTPVQFGETLRTDNVLASTKVEDPHARRVKLSEEIAAKIDHDDARVGELSPNERAVYCLERLSVLVNMTGADKFFDSSVGPLYLPITEGLKVIGAEGMLEYLQKSKEICLEGLEPSEQNILDAELEIAERVDAASEELNGLFTNYVESEFHHKLREFEDALVASQEVMA</sequence>
<feature type="domain" description="DNA mimic protein DMP19 C-terminal" evidence="1">
    <location>
        <begin position="336"/>
        <end position="445"/>
    </location>
</feature>
<accession>A0ABW4ZA53</accession>
<name>A0ABW4ZA53_9BACT</name>